<gene>
    <name evidence="2" type="ORF">FA15DRAFT_710445</name>
</gene>
<evidence type="ECO:0000259" key="1">
    <source>
        <dbReference type="Pfam" id="PF17667"/>
    </source>
</evidence>
<dbReference type="EMBL" id="ML210461">
    <property type="protein sequence ID" value="TFK17799.1"/>
    <property type="molecule type" value="Genomic_DNA"/>
</dbReference>
<evidence type="ECO:0000313" key="2">
    <source>
        <dbReference type="EMBL" id="TFK17799.1"/>
    </source>
</evidence>
<dbReference type="STRING" id="230819.A0A5C3KCJ4"/>
<accession>A0A5C3KCJ4</accession>
<dbReference type="InterPro" id="IPR040976">
    <property type="entry name" value="Pkinase_fungal"/>
</dbReference>
<name>A0A5C3KCJ4_COPMA</name>
<organism evidence="2 3">
    <name type="scientific">Coprinopsis marcescibilis</name>
    <name type="common">Agaric fungus</name>
    <name type="synonym">Psathyrella marcescibilis</name>
    <dbReference type="NCBI Taxonomy" id="230819"/>
    <lineage>
        <taxon>Eukaryota</taxon>
        <taxon>Fungi</taxon>
        <taxon>Dikarya</taxon>
        <taxon>Basidiomycota</taxon>
        <taxon>Agaricomycotina</taxon>
        <taxon>Agaricomycetes</taxon>
        <taxon>Agaricomycetidae</taxon>
        <taxon>Agaricales</taxon>
        <taxon>Agaricineae</taxon>
        <taxon>Psathyrellaceae</taxon>
        <taxon>Coprinopsis</taxon>
    </lineage>
</organism>
<proteinExistence type="predicted"/>
<sequence length="159" mass="18079">MDPLLSNAPESNLKHHSGTIPFIAHELLDTLDDLPSDHFLRHDLDSLLYILMWVTQSLPDHHNWKQGLLRNGTGKSDSKVFLARQKGATGPLTEFEQLKADWVAPLITLWCDAMFDREHAERRDKNFATYDHATLGGQLTFQTFMEAIKEAIEKELLAG</sequence>
<dbReference type="AlphaFoldDB" id="A0A5C3KCJ4"/>
<feature type="domain" description="Fungal-type protein kinase" evidence="1">
    <location>
        <begin position="10"/>
        <end position="54"/>
    </location>
</feature>
<evidence type="ECO:0000313" key="3">
    <source>
        <dbReference type="Proteomes" id="UP000307440"/>
    </source>
</evidence>
<protein>
    <recommendedName>
        <fullName evidence="1">Fungal-type protein kinase domain-containing protein</fullName>
    </recommendedName>
</protein>
<dbReference type="Pfam" id="PF17667">
    <property type="entry name" value="Pkinase_fungal"/>
    <property type="match status" value="1"/>
</dbReference>
<reference evidence="2 3" key="1">
    <citation type="journal article" date="2019" name="Nat. Ecol. Evol.">
        <title>Megaphylogeny resolves global patterns of mushroom evolution.</title>
        <authorList>
            <person name="Varga T."/>
            <person name="Krizsan K."/>
            <person name="Foldi C."/>
            <person name="Dima B."/>
            <person name="Sanchez-Garcia M."/>
            <person name="Sanchez-Ramirez S."/>
            <person name="Szollosi G.J."/>
            <person name="Szarkandi J.G."/>
            <person name="Papp V."/>
            <person name="Albert L."/>
            <person name="Andreopoulos W."/>
            <person name="Angelini C."/>
            <person name="Antonin V."/>
            <person name="Barry K.W."/>
            <person name="Bougher N.L."/>
            <person name="Buchanan P."/>
            <person name="Buyck B."/>
            <person name="Bense V."/>
            <person name="Catcheside P."/>
            <person name="Chovatia M."/>
            <person name="Cooper J."/>
            <person name="Damon W."/>
            <person name="Desjardin D."/>
            <person name="Finy P."/>
            <person name="Geml J."/>
            <person name="Haridas S."/>
            <person name="Hughes K."/>
            <person name="Justo A."/>
            <person name="Karasinski D."/>
            <person name="Kautmanova I."/>
            <person name="Kiss B."/>
            <person name="Kocsube S."/>
            <person name="Kotiranta H."/>
            <person name="LaButti K.M."/>
            <person name="Lechner B.E."/>
            <person name="Liimatainen K."/>
            <person name="Lipzen A."/>
            <person name="Lukacs Z."/>
            <person name="Mihaltcheva S."/>
            <person name="Morgado L.N."/>
            <person name="Niskanen T."/>
            <person name="Noordeloos M.E."/>
            <person name="Ohm R.A."/>
            <person name="Ortiz-Santana B."/>
            <person name="Ovrebo C."/>
            <person name="Racz N."/>
            <person name="Riley R."/>
            <person name="Savchenko A."/>
            <person name="Shiryaev A."/>
            <person name="Soop K."/>
            <person name="Spirin V."/>
            <person name="Szebenyi C."/>
            <person name="Tomsovsky M."/>
            <person name="Tulloss R.E."/>
            <person name="Uehling J."/>
            <person name="Grigoriev I.V."/>
            <person name="Vagvolgyi C."/>
            <person name="Papp T."/>
            <person name="Martin F.M."/>
            <person name="Miettinen O."/>
            <person name="Hibbett D.S."/>
            <person name="Nagy L.G."/>
        </authorList>
    </citation>
    <scope>NUCLEOTIDE SEQUENCE [LARGE SCALE GENOMIC DNA]</scope>
    <source>
        <strain evidence="2 3">CBS 121175</strain>
    </source>
</reference>
<keyword evidence="3" id="KW-1185">Reference proteome</keyword>
<dbReference type="OrthoDB" id="5569250at2759"/>
<dbReference type="Proteomes" id="UP000307440">
    <property type="component" value="Unassembled WGS sequence"/>
</dbReference>